<dbReference type="PANTHER" id="PTHR43350:SF19">
    <property type="entry name" value="D-GULOSIDE 3-DEHYDROGENASE"/>
    <property type="match status" value="1"/>
</dbReference>
<keyword evidence="5" id="KW-0560">Oxidoreductase</keyword>
<dbReference type="RefSeq" id="WP_110336744.1">
    <property type="nucleotide sequence ID" value="NZ_MASU01000005.1"/>
</dbReference>
<accession>A0A318LW08</accession>
<comment type="cofactor">
    <cofactor evidence="1">
        <name>Zn(2+)</name>
        <dbReference type="ChEBI" id="CHEBI:29105"/>
    </cofactor>
</comment>
<name>A0A318LW08_9PSEU</name>
<dbReference type="Gene3D" id="3.90.180.10">
    <property type="entry name" value="Medium-chain alcohol dehydrogenases, catalytic domain"/>
    <property type="match status" value="2"/>
</dbReference>
<dbReference type="Pfam" id="PF08240">
    <property type="entry name" value="ADH_N"/>
    <property type="match status" value="1"/>
</dbReference>
<dbReference type="SUPFAM" id="SSF50129">
    <property type="entry name" value="GroES-like"/>
    <property type="match status" value="1"/>
</dbReference>
<sequence length="319" mass="34758">MWALRQPGPGRFERVEVPAPTAGDLRDGEVLLRLKAGAICGSDVPKFLGHLDPDNPYTGHVGVPLHEIVAEVVASRADALPPGCRVVGIARTSHGLAEYLINPASLLHRLDGGLDDVRSTIVQPVATALSTLNRMPDVRGARVAVLGLGPLGLLFTHALKSRGADRVIGVDRVDRSDVAATFGVDELVTTNTRQWADTDWDDDKRPSVCVEAIGHRQEIVADAITALAPHGHLFVFGLPEDHYVLPMRPFFRKHLTLQAGTTVDWRRYLAEAEAYVHEHPELSASYITHVFPMSRAQEAYETYAQPAAGRLKVALTAEF</sequence>
<dbReference type="GO" id="GO:0046872">
    <property type="term" value="F:metal ion binding"/>
    <property type="evidence" value="ECO:0007669"/>
    <property type="project" value="UniProtKB-KW"/>
</dbReference>
<evidence type="ECO:0000256" key="1">
    <source>
        <dbReference type="ARBA" id="ARBA00001947"/>
    </source>
</evidence>
<evidence type="ECO:0000256" key="2">
    <source>
        <dbReference type="ARBA" id="ARBA00008072"/>
    </source>
</evidence>
<dbReference type="PANTHER" id="PTHR43350">
    <property type="entry name" value="NAD-DEPENDENT ALCOHOL DEHYDROGENASE"/>
    <property type="match status" value="1"/>
</dbReference>
<keyword evidence="9" id="KW-1185">Reference proteome</keyword>
<evidence type="ECO:0000259" key="7">
    <source>
        <dbReference type="Pfam" id="PF08240"/>
    </source>
</evidence>
<dbReference type="InterPro" id="IPR036291">
    <property type="entry name" value="NAD(P)-bd_dom_sf"/>
</dbReference>
<dbReference type="InterPro" id="IPR013149">
    <property type="entry name" value="ADH-like_C"/>
</dbReference>
<dbReference type="Pfam" id="PF00107">
    <property type="entry name" value="ADH_zinc_N"/>
    <property type="match status" value="1"/>
</dbReference>
<keyword evidence="3" id="KW-0479">Metal-binding</keyword>
<dbReference type="AlphaFoldDB" id="A0A318LW08"/>
<evidence type="ECO:0000256" key="5">
    <source>
        <dbReference type="ARBA" id="ARBA00023002"/>
    </source>
</evidence>
<proteinExistence type="inferred from homology"/>
<keyword evidence="4" id="KW-0862">Zinc</keyword>
<dbReference type="Proteomes" id="UP000247892">
    <property type="component" value="Unassembled WGS sequence"/>
</dbReference>
<evidence type="ECO:0000256" key="4">
    <source>
        <dbReference type="ARBA" id="ARBA00022833"/>
    </source>
</evidence>
<evidence type="ECO:0000313" key="8">
    <source>
        <dbReference type="EMBL" id="PXY36657.1"/>
    </source>
</evidence>
<evidence type="ECO:0000259" key="6">
    <source>
        <dbReference type="Pfam" id="PF00107"/>
    </source>
</evidence>
<dbReference type="InterPro" id="IPR011032">
    <property type="entry name" value="GroES-like_sf"/>
</dbReference>
<comment type="caution">
    <text evidence="8">The sequence shown here is derived from an EMBL/GenBank/DDBJ whole genome shotgun (WGS) entry which is preliminary data.</text>
</comment>
<evidence type="ECO:0000256" key="3">
    <source>
        <dbReference type="ARBA" id="ARBA00022723"/>
    </source>
</evidence>
<dbReference type="OrthoDB" id="9797931at2"/>
<dbReference type="InterPro" id="IPR013154">
    <property type="entry name" value="ADH-like_N"/>
</dbReference>
<dbReference type="SUPFAM" id="SSF51735">
    <property type="entry name" value="NAD(P)-binding Rossmann-fold domains"/>
    <property type="match status" value="1"/>
</dbReference>
<gene>
    <name evidence="8" type="ORF">BA062_14925</name>
</gene>
<evidence type="ECO:0000313" key="9">
    <source>
        <dbReference type="Proteomes" id="UP000247892"/>
    </source>
</evidence>
<protein>
    <recommendedName>
        <fullName evidence="10">Alcohol dehydrogenase</fullName>
    </recommendedName>
</protein>
<feature type="domain" description="Alcohol dehydrogenase-like N-terminal" evidence="7">
    <location>
        <begin position="27"/>
        <end position="87"/>
    </location>
</feature>
<dbReference type="Gene3D" id="3.40.50.720">
    <property type="entry name" value="NAD(P)-binding Rossmann-like Domain"/>
    <property type="match status" value="1"/>
</dbReference>
<dbReference type="GO" id="GO:0016491">
    <property type="term" value="F:oxidoreductase activity"/>
    <property type="evidence" value="ECO:0007669"/>
    <property type="project" value="UniProtKB-KW"/>
</dbReference>
<evidence type="ECO:0008006" key="10">
    <source>
        <dbReference type="Google" id="ProtNLM"/>
    </source>
</evidence>
<reference evidence="8 9" key="1">
    <citation type="submission" date="2016-07" db="EMBL/GenBank/DDBJ databases">
        <title>Draft genome sequence of Prauserella sp. YIM 121212, isolated from alkaline soil.</title>
        <authorList>
            <person name="Ruckert C."/>
            <person name="Albersmeier A."/>
            <person name="Jiang C.-L."/>
            <person name="Jiang Y."/>
            <person name="Kalinowski J."/>
            <person name="Schneider O."/>
            <person name="Winkler A."/>
            <person name="Zotchev S.B."/>
        </authorList>
    </citation>
    <scope>NUCLEOTIDE SEQUENCE [LARGE SCALE GENOMIC DNA]</scope>
    <source>
        <strain evidence="8 9">YIM 121212</strain>
    </source>
</reference>
<comment type="similarity">
    <text evidence="2">Belongs to the zinc-containing alcohol dehydrogenase family.</text>
</comment>
<dbReference type="EMBL" id="MASU01000005">
    <property type="protein sequence ID" value="PXY36657.1"/>
    <property type="molecule type" value="Genomic_DNA"/>
</dbReference>
<feature type="domain" description="Alcohol dehydrogenase-like C-terminal" evidence="6">
    <location>
        <begin position="150"/>
        <end position="263"/>
    </location>
</feature>
<organism evidence="8 9">
    <name type="scientific">Prauserella flavalba</name>
    <dbReference type="NCBI Taxonomy" id="1477506"/>
    <lineage>
        <taxon>Bacteria</taxon>
        <taxon>Bacillati</taxon>
        <taxon>Actinomycetota</taxon>
        <taxon>Actinomycetes</taxon>
        <taxon>Pseudonocardiales</taxon>
        <taxon>Pseudonocardiaceae</taxon>
        <taxon>Prauserella</taxon>
    </lineage>
</organism>